<name>A0A671F9Y1_RHIFE</name>
<proteinExistence type="predicted"/>
<sequence>MEPSMPLLTIRGSKGLTVNGPPHFTEITVFPRECGKNCKVYTFSKHGTLWNISNKNNNLPSSSK</sequence>
<reference evidence="1 2" key="2">
    <citation type="journal article" date="2018" name="Annu Rev Anim Biosci">
        <title>Bat Biology, Genomes, and the Bat1K Project: To Generate Chromosome-Level Genomes for All Living Bat Species.</title>
        <authorList>
            <person name="Teeling E.C."/>
            <person name="Vernes S.C."/>
            <person name="Davalos L.M."/>
            <person name="Ray D.A."/>
            <person name="Gilbert M.T.P."/>
            <person name="Myers E."/>
        </authorList>
    </citation>
    <scope>NUCLEOTIDE SEQUENCE</scope>
</reference>
<dbReference type="AlphaFoldDB" id="A0A671F9Y1"/>
<reference evidence="1" key="4">
    <citation type="submission" date="2025-08" db="UniProtKB">
        <authorList>
            <consortium name="Ensembl"/>
        </authorList>
    </citation>
    <scope>IDENTIFICATION</scope>
</reference>
<dbReference type="OMA" id="GENCKVY"/>
<dbReference type="GeneTree" id="ENSGT00950000185047"/>
<keyword evidence="2" id="KW-1185">Reference proteome</keyword>
<protein>
    <submittedName>
        <fullName evidence="1">Uncharacterized protein</fullName>
    </submittedName>
</protein>
<accession>A0A671F9Y1</accession>
<reference evidence="2" key="3">
    <citation type="submission" date="2018-12" db="EMBL/GenBank/DDBJ databases">
        <title>G10K-VGP greater horseshoe bat female genome, primary haplotype.</title>
        <authorList>
            <person name="Teeling E."/>
            <person name="Myers G."/>
            <person name="Vernes S."/>
            <person name="Pippel M."/>
            <person name="Winkler S."/>
            <person name="Fedrigo O."/>
            <person name="Rhie A."/>
            <person name="Koren S."/>
            <person name="Phillippy A."/>
            <person name="Lewin H."/>
            <person name="Damas J."/>
            <person name="Howe K."/>
            <person name="Mountcastle J."/>
            <person name="Jarvis E.D."/>
        </authorList>
    </citation>
    <scope>NUCLEOTIDE SEQUENCE [LARGE SCALE GENOMIC DNA]</scope>
</reference>
<evidence type="ECO:0000313" key="1">
    <source>
        <dbReference type="Ensembl" id="ENSRFEP00010022310.1"/>
    </source>
</evidence>
<evidence type="ECO:0000313" key="2">
    <source>
        <dbReference type="Proteomes" id="UP000472240"/>
    </source>
</evidence>
<reference evidence="1" key="5">
    <citation type="submission" date="2025-09" db="UniProtKB">
        <authorList>
            <consortium name="Ensembl"/>
        </authorList>
    </citation>
    <scope>IDENTIFICATION</scope>
</reference>
<dbReference type="InParanoid" id="A0A671F9Y1"/>
<dbReference type="Proteomes" id="UP000472240">
    <property type="component" value="Chromosome 8"/>
</dbReference>
<reference evidence="1 2" key="1">
    <citation type="journal article" date="2015" name="Annu Rev Anim Biosci">
        <title>The Genome 10K Project: a way forward.</title>
        <authorList>
            <person name="Koepfli K.P."/>
            <person name="Paten B."/>
            <person name="O'Brien S.J."/>
            <person name="Koepfli K.P."/>
            <person name="Paten B."/>
            <person name="Antunes A."/>
            <person name="Belov K."/>
            <person name="Bustamante C."/>
            <person name="Castoe T.A."/>
            <person name="Clawson H."/>
            <person name="Crawford A.J."/>
            <person name="Diekhans M."/>
            <person name="Distel D."/>
            <person name="Durbin R."/>
            <person name="Earl D."/>
            <person name="Fujita M.K."/>
            <person name="Gamble T."/>
            <person name="Georges A."/>
            <person name="Gemmell N."/>
            <person name="Gilbert M.T."/>
            <person name="Graves J.M."/>
            <person name="Green R.E."/>
            <person name="Hickey G."/>
            <person name="Jarvis E.D."/>
            <person name="Johnson W."/>
            <person name="Komissarov A."/>
            <person name="Korf I."/>
            <person name="Kuhn R."/>
            <person name="Larkin D.M."/>
            <person name="Lewin H."/>
            <person name="Lopez J.V."/>
            <person name="Ma J."/>
            <person name="Marques-Bonet T."/>
            <person name="Miller W."/>
            <person name="Murphy R."/>
            <person name="Pevzner P."/>
            <person name="Shapiro B."/>
            <person name="Steiner C."/>
            <person name="Tamazian G."/>
            <person name="Venkatesh B."/>
            <person name="Wang J."/>
            <person name="Wayne R."/>
            <person name="Wiley E."/>
            <person name="Yang H."/>
            <person name="Zhang G."/>
            <person name="Haussler D."/>
            <person name="Ryder O."/>
            <person name="O'Brien S.J."/>
        </authorList>
    </citation>
    <scope>NUCLEOTIDE SEQUENCE</scope>
</reference>
<dbReference type="Ensembl" id="ENSRFET00010024272.1">
    <property type="protein sequence ID" value="ENSRFEP00010022310.1"/>
    <property type="gene ID" value="ENSRFEG00010014912.1"/>
</dbReference>
<organism evidence="1 2">
    <name type="scientific">Rhinolophus ferrumequinum</name>
    <name type="common">Greater horseshoe bat</name>
    <dbReference type="NCBI Taxonomy" id="59479"/>
    <lineage>
        <taxon>Eukaryota</taxon>
        <taxon>Metazoa</taxon>
        <taxon>Chordata</taxon>
        <taxon>Craniata</taxon>
        <taxon>Vertebrata</taxon>
        <taxon>Euteleostomi</taxon>
        <taxon>Mammalia</taxon>
        <taxon>Eutheria</taxon>
        <taxon>Laurasiatheria</taxon>
        <taxon>Chiroptera</taxon>
        <taxon>Yinpterochiroptera</taxon>
        <taxon>Rhinolophoidea</taxon>
        <taxon>Rhinolophidae</taxon>
        <taxon>Rhinolophinae</taxon>
        <taxon>Rhinolophus</taxon>
    </lineage>
</organism>